<dbReference type="AlphaFoldDB" id="A0AAD2K2E6"/>
<dbReference type="Proteomes" id="UP001295794">
    <property type="component" value="Unassembled WGS sequence"/>
</dbReference>
<name>A0AAD2K2E6_9AGAR</name>
<proteinExistence type="predicted"/>
<organism evidence="1 2">
    <name type="scientific">Mycena citricolor</name>
    <dbReference type="NCBI Taxonomy" id="2018698"/>
    <lineage>
        <taxon>Eukaryota</taxon>
        <taxon>Fungi</taxon>
        <taxon>Dikarya</taxon>
        <taxon>Basidiomycota</taxon>
        <taxon>Agaricomycotina</taxon>
        <taxon>Agaricomycetes</taxon>
        <taxon>Agaricomycetidae</taxon>
        <taxon>Agaricales</taxon>
        <taxon>Marasmiineae</taxon>
        <taxon>Mycenaceae</taxon>
        <taxon>Mycena</taxon>
    </lineage>
</organism>
<protein>
    <submittedName>
        <fullName evidence="1">Uncharacterized protein</fullName>
    </submittedName>
</protein>
<reference evidence="1" key="1">
    <citation type="submission" date="2023-11" db="EMBL/GenBank/DDBJ databases">
        <authorList>
            <person name="De Vega J J."/>
            <person name="De Vega J J."/>
        </authorList>
    </citation>
    <scope>NUCLEOTIDE SEQUENCE</scope>
</reference>
<accession>A0AAD2K2E6</accession>
<comment type="caution">
    <text evidence="1">The sequence shown here is derived from an EMBL/GenBank/DDBJ whole genome shotgun (WGS) entry which is preliminary data.</text>
</comment>
<dbReference type="EMBL" id="CAVNYO010000397">
    <property type="protein sequence ID" value="CAK5273534.1"/>
    <property type="molecule type" value="Genomic_DNA"/>
</dbReference>
<gene>
    <name evidence="1" type="ORF">MYCIT1_LOCUS20062</name>
</gene>
<sequence length="76" mass="8517">MMTCRLSPTGFGPSRHFGATQSVMVGRSVTHSVDRHRRTCLQSVDVNTHYDSRTPCTIFSCIPSQTPNVGVLNHRW</sequence>
<evidence type="ECO:0000313" key="1">
    <source>
        <dbReference type="EMBL" id="CAK5273534.1"/>
    </source>
</evidence>
<evidence type="ECO:0000313" key="2">
    <source>
        <dbReference type="Proteomes" id="UP001295794"/>
    </source>
</evidence>
<keyword evidence="2" id="KW-1185">Reference proteome</keyword>